<evidence type="ECO:0000313" key="1">
    <source>
        <dbReference type="EMBL" id="PRC90749.1"/>
    </source>
</evidence>
<dbReference type="EMBL" id="PUGF01000037">
    <property type="protein sequence ID" value="PRC90749.1"/>
    <property type="molecule type" value="Genomic_DNA"/>
</dbReference>
<organism evidence="1 2">
    <name type="scientific">Solimicrobium silvestre</name>
    <dbReference type="NCBI Taxonomy" id="2099400"/>
    <lineage>
        <taxon>Bacteria</taxon>
        <taxon>Pseudomonadati</taxon>
        <taxon>Pseudomonadota</taxon>
        <taxon>Betaproteobacteria</taxon>
        <taxon>Burkholderiales</taxon>
        <taxon>Oxalobacteraceae</taxon>
        <taxon>Solimicrobium</taxon>
    </lineage>
</organism>
<name>A0A2S9GSQ0_9BURK</name>
<accession>A0A2S9GSQ0</accession>
<gene>
    <name evidence="1" type="ORF">S2091_4575</name>
</gene>
<evidence type="ECO:0000313" key="2">
    <source>
        <dbReference type="Proteomes" id="UP000237839"/>
    </source>
</evidence>
<proteinExistence type="predicted"/>
<dbReference type="RefSeq" id="WP_279338282.1">
    <property type="nucleotide sequence ID" value="NZ_PUGF01000037.1"/>
</dbReference>
<dbReference type="AlphaFoldDB" id="A0A2S9GSQ0"/>
<protein>
    <submittedName>
        <fullName evidence="1">Uncharacterized protein</fullName>
    </submittedName>
</protein>
<keyword evidence="2" id="KW-1185">Reference proteome</keyword>
<sequence length="42" mass="4761">MNDGAILFPSSTWCWGALPERVRKKARVKAISTISIYIFEGF</sequence>
<reference evidence="1 2" key="1">
    <citation type="submission" date="2018-02" db="EMBL/GenBank/DDBJ databases">
        <title>Solimicrobium silvestre gen. nov., sp. nov., isolated from alpine forest soil.</title>
        <authorList>
            <person name="Margesin R."/>
            <person name="Albuquerque L."/>
            <person name="Zhang D.-C."/>
            <person name="Froufe H.J.C."/>
            <person name="Severino R."/>
            <person name="Roxo I."/>
            <person name="Egas C."/>
            <person name="Da Costa M.S."/>
        </authorList>
    </citation>
    <scope>NUCLEOTIDE SEQUENCE [LARGE SCALE GENOMIC DNA]</scope>
    <source>
        <strain evidence="1 2">S20-91</strain>
    </source>
</reference>
<dbReference type="Proteomes" id="UP000237839">
    <property type="component" value="Unassembled WGS sequence"/>
</dbReference>
<comment type="caution">
    <text evidence="1">The sequence shown here is derived from an EMBL/GenBank/DDBJ whole genome shotgun (WGS) entry which is preliminary data.</text>
</comment>